<proteinExistence type="predicted"/>
<dbReference type="EMBL" id="JACXAI010000002">
    <property type="protein sequence ID" value="MBD1379095.1"/>
    <property type="molecule type" value="Genomic_DNA"/>
</dbReference>
<keyword evidence="2" id="KW-1185">Reference proteome</keyword>
<name>A0A926NE01_9BACI</name>
<dbReference type="Proteomes" id="UP000626844">
    <property type="component" value="Unassembled WGS sequence"/>
</dbReference>
<dbReference type="RefSeq" id="WP_191155405.1">
    <property type="nucleotide sequence ID" value="NZ_JACXAI010000002.1"/>
</dbReference>
<comment type="caution">
    <text evidence="1">The sequence shown here is derived from an EMBL/GenBank/DDBJ whole genome shotgun (WGS) entry which is preliminary data.</text>
</comment>
<organism evidence="1 2">
    <name type="scientific">Metabacillus arenae</name>
    <dbReference type="NCBI Taxonomy" id="2771434"/>
    <lineage>
        <taxon>Bacteria</taxon>
        <taxon>Bacillati</taxon>
        <taxon>Bacillota</taxon>
        <taxon>Bacilli</taxon>
        <taxon>Bacillales</taxon>
        <taxon>Bacillaceae</taxon>
        <taxon>Metabacillus</taxon>
    </lineage>
</organism>
<dbReference type="AlphaFoldDB" id="A0A926NE01"/>
<reference evidence="1" key="1">
    <citation type="submission" date="2020-09" db="EMBL/GenBank/DDBJ databases">
        <title>A novel bacterium of genus Bacillus, isolated from South China Sea.</title>
        <authorList>
            <person name="Huang H."/>
            <person name="Mo K."/>
            <person name="Hu Y."/>
        </authorList>
    </citation>
    <scope>NUCLEOTIDE SEQUENCE</scope>
    <source>
        <strain evidence="1">IB182487</strain>
    </source>
</reference>
<evidence type="ECO:0000313" key="1">
    <source>
        <dbReference type="EMBL" id="MBD1379095.1"/>
    </source>
</evidence>
<evidence type="ECO:0000313" key="2">
    <source>
        <dbReference type="Proteomes" id="UP000626844"/>
    </source>
</evidence>
<accession>A0A926NE01</accession>
<protein>
    <submittedName>
        <fullName evidence="1">Uncharacterized protein</fullName>
    </submittedName>
</protein>
<sequence length="125" mass="15342">MKILKLSKKAYKQYTTTVKGNEDTDMDQVARKLTRNIQIVKEKVERHKWMKEKLIHESMFWTTYCYGDLHIKVWNGKVIRVKNFQGDNEFEFFVPKRRYEQISKQLRIEGYEKKFSRKKNNRKFV</sequence>
<gene>
    <name evidence="1" type="ORF">IC621_02525</name>
</gene>